<dbReference type="InterPro" id="IPR015797">
    <property type="entry name" value="NUDIX_hydrolase-like_dom_sf"/>
</dbReference>
<dbReference type="PANTHER" id="PTHR43046">
    <property type="entry name" value="GDP-MANNOSE MANNOSYL HYDROLASE"/>
    <property type="match status" value="1"/>
</dbReference>
<dbReference type="Pfam" id="PF00293">
    <property type="entry name" value="NUDIX"/>
    <property type="match status" value="1"/>
</dbReference>
<proteinExistence type="inferred from homology"/>
<dbReference type="PRINTS" id="PR00502">
    <property type="entry name" value="NUDIXFAMILY"/>
</dbReference>
<dbReference type="AlphaFoldDB" id="A0A0G1JE18"/>
<evidence type="ECO:0000313" key="5">
    <source>
        <dbReference type="EMBL" id="KKT69565.1"/>
    </source>
</evidence>
<comment type="similarity">
    <text evidence="3">Belongs to the Nudix hydrolase family.</text>
</comment>
<dbReference type="Gene3D" id="3.90.79.10">
    <property type="entry name" value="Nucleoside Triphosphate Pyrophosphohydrolase"/>
    <property type="match status" value="1"/>
</dbReference>
<dbReference type="GO" id="GO:0016787">
    <property type="term" value="F:hydrolase activity"/>
    <property type="evidence" value="ECO:0007669"/>
    <property type="project" value="UniProtKB-KW"/>
</dbReference>
<dbReference type="Proteomes" id="UP000034154">
    <property type="component" value="Unassembled WGS sequence"/>
</dbReference>
<dbReference type="EMBL" id="LCJB01000053">
    <property type="protein sequence ID" value="KKT69565.1"/>
    <property type="molecule type" value="Genomic_DNA"/>
</dbReference>
<reference evidence="5 6" key="1">
    <citation type="journal article" date="2015" name="Nature">
        <title>rRNA introns, odd ribosomes, and small enigmatic genomes across a large radiation of phyla.</title>
        <authorList>
            <person name="Brown C.T."/>
            <person name="Hug L.A."/>
            <person name="Thomas B.C."/>
            <person name="Sharon I."/>
            <person name="Castelle C.J."/>
            <person name="Singh A."/>
            <person name="Wilkins M.J."/>
            <person name="Williams K.H."/>
            <person name="Banfield J.F."/>
        </authorList>
    </citation>
    <scope>NUCLEOTIDE SEQUENCE [LARGE SCALE GENOMIC DNA]</scope>
</reference>
<sequence>METIRCRNNRGDFSEIPKEKFFFRPSVYGLIQDGDKIVLLKNKSSGKLWFPGGGIEIGEKIEEALIREVQEETGLEIQIEKLLLFRENFFYYEPEDGAYHAFLFFYFCTIKPGSKLIADDLVDDLEASEPRWIKISDLKEENFHDIKEDCMNMIRSLTKEND</sequence>
<dbReference type="InterPro" id="IPR020084">
    <property type="entry name" value="NUDIX_hydrolase_CS"/>
</dbReference>
<dbReference type="PANTHER" id="PTHR43046:SF14">
    <property type="entry name" value="MUTT_NUDIX FAMILY PROTEIN"/>
    <property type="match status" value="1"/>
</dbReference>
<evidence type="ECO:0000256" key="3">
    <source>
        <dbReference type="RuleBase" id="RU003476"/>
    </source>
</evidence>
<protein>
    <submittedName>
        <fullName evidence="5">MutT-like protein</fullName>
    </submittedName>
</protein>
<organism evidence="5 6">
    <name type="scientific">Candidatus Uhrbacteria bacterium GW2011_GWF2_44_350</name>
    <dbReference type="NCBI Taxonomy" id="1619000"/>
    <lineage>
        <taxon>Bacteria</taxon>
        <taxon>Candidatus Uhriibacteriota</taxon>
    </lineage>
</organism>
<comment type="cofactor">
    <cofactor evidence="1">
        <name>Mg(2+)</name>
        <dbReference type="ChEBI" id="CHEBI:18420"/>
    </cofactor>
</comment>
<evidence type="ECO:0000259" key="4">
    <source>
        <dbReference type="PROSITE" id="PS51462"/>
    </source>
</evidence>
<evidence type="ECO:0000313" key="6">
    <source>
        <dbReference type="Proteomes" id="UP000034154"/>
    </source>
</evidence>
<gene>
    <name evidence="5" type="ORF">UW63_C0053G0001</name>
</gene>
<dbReference type="InterPro" id="IPR020476">
    <property type="entry name" value="Nudix_hydrolase"/>
</dbReference>
<keyword evidence="2 3" id="KW-0378">Hydrolase</keyword>
<comment type="caution">
    <text evidence="5">The sequence shown here is derived from an EMBL/GenBank/DDBJ whole genome shotgun (WGS) entry which is preliminary data.</text>
</comment>
<feature type="domain" description="Nudix hydrolase" evidence="4">
    <location>
        <begin position="22"/>
        <end position="162"/>
    </location>
</feature>
<dbReference type="PROSITE" id="PS00893">
    <property type="entry name" value="NUDIX_BOX"/>
    <property type="match status" value="1"/>
</dbReference>
<name>A0A0G1JE18_9BACT</name>
<evidence type="ECO:0000256" key="2">
    <source>
        <dbReference type="ARBA" id="ARBA00022801"/>
    </source>
</evidence>
<dbReference type="InterPro" id="IPR000086">
    <property type="entry name" value="NUDIX_hydrolase_dom"/>
</dbReference>
<dbReference type="PROSITE" id="PS51462">
    <property type="entry name" value="NUDIX"/>
    <property type="match status" value="1"/>
</dbReference>
<dbReference type="SUPFAM" id="SSF55811">
    <property type="entry name" value="Nudix"/>
    <property type="match status" value="1"/>
</dbReference>
<accession>A0A0G1JE18</accession>
<evidence type="ECO:0000256" key="1">
    <source>
        <dbReference type="ARBA" id="ARBA00001946"/>
    </source>
</evidence>